<accession>A0A2K2G6K1</accession>
<dbReference type="Gene3D" id="3.40.190.290">
    <property type="match status" value="1"/>
</dbReference>
<dbReference type="AlphaFoldDB" id="A0A2K2G6K1"/>
<dbReference type="InterPro" id="IPR000847">
    <property type="entry name" value="LysR_HTH_N"/>
</dbReference>
<dbReference type="GO" id="GO:0003700">
    <property type="term" value="F:DNA-binding transcription factor activity"/>
    <property type="evidence" value="ECO:0007669"/>
    <property type="project" value="InterPro"/>
</dbReference>
<name>A0A2K2G6K1_9SPHN</name>
<keyword evidence="3" id="KW-0238">DNA-binding</keyword>
<dbReference type="SUPFAM" id="SSF53850">
    <property type="entry name" value="Periplasmic binding protein-like II"/>
    <property type="match status" value="1"/>
</dbReference>
<evidence type="ECO:0000256" key="1">
    <source>
        <dbReference type="ARBA" id="ARBA00009437"/>
    </source>
</evidence>
<protein>
    <recommendedName>
        <fullName evidence="5">HTH lysR-type domain-containing protein</fullName>
    </recommendedName>
</protein>
<comment type="caution">
    <text evidence="6">The sequence shown here is derived from an EMBL/GenBank/DDBJ whole genome shotgun (WGS) entry which is preliminary data.</text>
</comment>
<evidence type="ECO:0000256" key="3">
    <source>
        <dbReference type="ARBA" id="ARBA00023125"/>
    </source>
</evidence>
<dbReference type="Gene3D" id="1.10.10.10">
    <property type="entry name" value="Winged helix-like DNA-binding domain superfamily/Winged helix DNA-binding domain"/>
    <property type="match status" value="1"/>
</dbReference>
<dbReference type="InterPro" id="IPR050950">
    <property type="entry name" value="HTH-type_LysR_regulators"/>
</dbReference>
<evidence type="ECO:0000259" key="5">
    <source>
        <dbReference type="PROSITE" id="PS50931"/>
    </source>
</evidence>
<dbReference type="Proteomes" id="UP000236327">
    <property type="component" value="Unassembled WGS sequence"/>
</dbReference>
<proteinExistence type="inferred from homology"/>
<dbReference type="CDD" id="cd05466">
    <property type="entry name" value="PBP2_LTTR_substrate"/>
    <property type="match status" value="1"/>
</dbReference>
<dbReference type="FunFam" id="1.10.10.10:FF:000001">
    <property type="entry name" value="LysR family transcriptional regulator"/>
    <property type="match status" value="1"/>
</dbReference>
<sequence length="300" mass="34185">MEIRQLRHFLAVAEARNFRLAAERVNLSQQAVSKSILQLERSLSVTLFERGRQAVLLTEEGRQLLAYARDILADVRRFDDALADTMGRKFGHLRIGATPNLLSEAIPETLQTFHERYPQTRLSVDRGDFPLLRDTMLQGDLDLILCSSPDQVPRHLVTTSVIARDRNVVVVRKDHPLGQSKAVTSAMLADYPMLAIHNYPRGEAYLERIFAGNPTPRPMLKAASIDFAMAWLRRSEFWWIAPLRQVQPHVRDGILTILPMEPQDEGWDLVMATRRHARPTPLVTAYCDIVKAYLQRDATD</sequence>
<evidence type="ECO:0000313" key="6">
    <source>
        <dbReference type="EMBL" id="PNU06652.1"/>
    </source>
</evidence>
<dbReference type="InterPro" id="IPR036388">
    <property type="entry name" value="WH-like_DNA-bd_sf"/>
</dbReference>
<dbReference type="InterPro" id="IPR036390">
    <property type="entry name" value="WH_DNA-bd_sf"/>
</dbReference>
<dbReference type="RefSeq" id="WP_103093937.1">
    <property type="nucleotide sequence ID" value="NZ_LYMM01000001.1"/>
</dbReference>
<reference evidence="6 7" key="1">
    <citation type="submission" date="2016-05" db="EMBL/GenBank/DDBJ databases">
        <title>Complete genome sequence of Novosphingobium guangzhouense SA925(T).</title>
        <authorList>
            <person name="Sha S."/>
        </authorList>
    </citation>
    <scope>NUCLEOTIDE SEQUENCE [LARGE SCALE GENOMIC DNA]</scope>
    <source>
        <strain evidence="6 7">SA925</strain>
    </source>
</reference>
<evidence type="ECO:0000256" key="2">
    <source>
        <dbReference type="ARBA" id="ARBA00023015"/>
    </source>
</evidence>
<feature type="domain" description="HTH lysR-type" evidence="5">
    <location>
        <begin position="1"/>
        <end position="58"/>
    </location>
</feature>
<gene>
    <name evidence="6" type="ORF">A8V01_00170</name>
</gene>
<dbReference type="GO" id="GO:0005829">
    <property type="term" value="C:cytosol"/>
    <property type="evidence" value="ECO:0007669"/>
    <property type="project" value="TreeGrafter"/>
</dbReference>
<dbReference type="PRINTS" id="PR00039">
    <property type="entry name" value="HTHLYSR"/>
</dbReference>
<dbReference type="OrthoDB" id="8479870at2"/>
<dbReference type="PANTHER" id="PTHR30419">
    <property type="entry name" value="HTH-TYPE TRANSCRIPTIONAL REGULATOR YBHD"/>
    <property type="match status" value="1"/>
</dbReference>
<dbReference type="EMBL" id="LYMM01000001">
    <property type="protein sequence ID" value="PNU06652.1"/>
    <property type="molecule type" value="Genomic_DNA"/>
</dbReference>
<keyword evidence="7" id="KW-1185">Reference proteome</keyword>
<keyword evidence="2" id="KW-0805">Transcription regulation</keyword>
<comment type="similarity">
    <text evidence="1">Belongs to the LysR transcriptional regulatory family.</text>
</comment>
<dbReference type="InterPro" id="IPR005119">
    <property type="entry name" value="LysR_subst-bd"/>
</dbReference>
<dbReference type="Pfam" id="PF03466">
    <property type="entry name" value="LysR_substrate"/>
    <property type="match status" value="1"/>
</dbReference>
<dbReference type="SUPFAM" id="SSF46785">
    <property type="entry name" value="Winged helix' DNA-binding domain"/>
    <property type="match status" value="1"/>
</dbReference>
<dbReference type="GO" id="GO:0003677">
    <property type="term" value="F:DNA binding"/>
    <property type="evidence" value="ECO:0007669"/>
    <property type="project" value="UniProtKB-KW"/>
</dbReference>
<evidence type="ECO:0000256" key="4">
    <source>
        <dbReference type="ARBA" id="ARBA00023163"/>
    </source>
</evidence>
<dbReference type="PROSITE" id="PS50931">
    <property type="entry name" value="HTH_LYSR"/>
    <property type="match status" value="1"/>
</dbReference>
<dbReference type="PANTHER" id="PTHR30419:SF30">
    <property type="entry name" value="LYSR FAMILY TRANSCRIPTIONAL REGULATOR"/>
    <property type="match status" value="1"/>
</dbReference>
<organism evidence="6 7">
    <name type="scientific">Novosphingobium guangzhouense</name>
    <dbReference type="NCBI Taxonomy" id="1850347"/>
    <lineage>
        <taxon>Bacteria</taxon>
        <taxon>Pseudomonadati</taxon>
        <taxon>Pseudomonadota</taxon>
        <taxon>Alphaproteobacteria</taxon>
        <taxon>Sphingomonadales</taxon>
        <taxon>Sphingomonadaceae</taxon>
        <taxon>Novosphingobium</taxon>
    </lineage>
</organism>
<evidence type="ECO:0000313" key="7">
    <source>
        <dbReference type="Proteomes" id="UP000236327"/>
    </source>
</evidence>
<dbReference type="Pfam" id="PF00126">
    <property type="entry name" value="HTH_1"/>
    <property type="match status" value="1"/>
</dbReference>
<keyword evidence="4" id="KW-0804">Transcription</keyword>